<dbReference type="Proteomes" id="UP000001887">
    <property type="component" value="Chromosome"/>
</dbReference>
<dbReference type="GO" id="GO:0000287">
    <property type="term" value="F:magnesium ion binding"/>
    <property type="evidence" value="ECO:0007669"/>
    <property type="project" value="InterPro"/>
</dbReference>
<dbReference type="Gene3D" id="3.90.1560.10">
    <property type="entry name" value="ComB-like"/>
    <property type="match status" value="1"/>
</dbReference>
<comment type="catalytic activity">
    <reaction evidence="7">
        <text>(2R)-O-phospho-3-sulfolactate + H2O = (2R)-3-sulfolactate + phosphate</text>
        <dbReference type="Rhea" id="RHEA:23416"/>
        <dbReference type="ChEBI" id="CHEBI:15377"/>
        <dbReference type="ChEBI" id="CHEBI:15597"/>
        <dbReference type="ChEBI" id="CHEBI:43474"/>
        <dbReference type="ChEBI" id="CHEBI:58738"/>
        <dbReference type="EC" id="3.1.3.71"/>
    </reaction>
</comment>
<keyword evidence="6" id="KW-0460">Magnesium</keyword>
<dbReference type="PANTHER" id="PTHR37311">
    <property type="entry name" value="2-PHOSPHOSULFOLACTATE PHOSPHATASE-RELATED"/>
    <property type="match status" value="1"/>
</dbReference>
<evidence type="ECO:0000256" key="6">
    <source>
        <dbReference type="ARBA" id="ARBA00022842"/>
    </source>
</evidence>
<accession>D2R548</accession>
<evidence type="ECO:0000256" key="3">
    <source>
        <dbReference type="ARBA" id="ARBA00012953"/>
    </source>
</evidence>
<dbReference type="SUPFAM" id="SSF142823">
    <property type="entry name" value="ComB-like"/>
    <property type="match status" value="1"/>
</dbReference>
<dbReference type="GO" id="GO:0050532">
    <property type="term" value="F:2-phosphosulfolactate phosphatase activity"/>
    <property type="evidence" value="ECO:0007669"/>
    <property type="project" value="UniProtKB-EC"/>
</dbReference>
<dbReference type="KEGG" id="psl:Psta_4363"/>
<dbReference type="HOGENOM" id="CLU_070028_0_0_0"/>
<evidence type="ECO:0000313" key="9">
    <source>
        <dbReference type="Proteomes" id="UP000001887"/>
    </source>
</evidence>
<keyword evidence="9" id="KW-1185">Reference proteome</keyword>
<dbReference type="InterPro" id="IPR036702">
    <property type="entry name" value="ComB-like_sf"/>
</dbReference>
<dbReference type="EMBL" id="CP001848">
    <property type="protein sequence ID" value="ADB19010.1"/>
    <property type="molecule type" value="Genomic_DNA"/>
</dbReference>
<dbReference type="InterPro" id="IPR005238">
    <property type="entry name" value="ComB-like"/>
</dbReference>
<dbReference type="AlphaFoldDB" id="D2R548"/>
<name>D2R548_PIRSD</name>
<reference evidence="8 9" key="1">
    <citation type="journal article" date="2009" name="Stand. Genomic Sci.">
        <title>Complete genome sequence of Pirellula staleyi type strain (ATCC 27377).</title>
        <authorList>
            <person name="Clum A."/>
            <person name="Tindall B.J."/>
            <person name="Sikorski J."/>
            <person name="Ivanova N."/>
            <person name="Mavrommatis K."/>
            <person name="Lucas S."/>
            <person name="Glavina del Rio T."/>
            <person name="Nolan M."/>
            <person name="Chen F."/>
            <person name="Tice H."/>
            <person name="Pitluck S."/>
            <person name="Cheng J.F."/>
            <person name="Chertkov O."/>
            <person name="Brettin T."/>
            <person name="Han C."/>
            <person name="Detter J.C."/>
            <person name="Kuske C."/>
            <person name="Bruce D."/>
            <person name="Goodwin L."/>
            <person name="Ovchinikova G."/>
            <person name="Pati A."/>
            <person name="Mikhailova N."/>
            <person name="Chen A."/>
            <person name="Palaniappan K."/>
            <person name="Land M."/>
            <person name="Hauser L."/>
            <person name="Chang Y.J."/>
            <person name="Jeffries C.D."/>
            <person name="Chain P."/>
            <person name="Rohde M."/>
            <person name="Goker M."/>
            <person name="Bristow J."/>
            <person name="Eisen J.A."/>
            <person name="Markowitz V."/>
            <person name="Hugenholtz P."/>
            <person name="Kyrpides N.C."/>
            <person name="Klenk H.P."/>
            <person name="Lapidus A."/>
        </authorList>
    </citation>
    <scope>NUCLEOTIDE SEQUENCE [LARGE SCALE GENOMIC DNA]</scope>
    <source>
        <strain evidence="9">ATCC 27377 / DSM 6068 / ICPB 4128</strain>
    </source>
</reference>
<evidence type="ECO:0000256" key="4">
    <source>
        <dbReference type="ARBA" id="ARBA00021948"/>
    </source>
</evidence>
<evidence type="ECO:0000313" key="8">
    <source>
        <dbReference type="EMBL" id="ADB19010.1"/>
    </source>
</evidence>
<dbReference type="EC" id="3.1.3.71" evidence="3"/>
<evidence type="ECO:0000256" key="2">
    <source>
        <dbReference type="ARBA" id="ARBA00009997"/>
    </source>
</evidence>
<keyword evidence="5 8" id="KW-0378">Hydrolase</keyword>
<evidence type="ECO:0000256" key="5">
    <source>
        <dbReference type="ARBA" id="ARBA00022801"/>
    </source>
</evidence>
<dbReference type="FunFam" id="3.90.1560.10:FF:000001">
    <property type="entry name" value="Probable 2-phosphosulfolactate phosphatase"/>
    <property type="match status" value="1"/>
</dbReference>
<protein>
    <recommendedName>
        <fullName evidence="4">Probable 2-phosphosulfolactate phosphatase</fullName>
        <ecNumber evidence="3">3.1.3.71</ecNumber>
    </recommendedName>
</protein>
<proteinExistence type="inferred from homology"/>
<comment type="cofactor">
    <cofactor evidence="1">
        <name>Mg(2+)</name>
        <dbReference type="ChEBI" id="CHEBI:18420"/>
    </cofactor>
</comment>
<dbReference type="Pfam" id="PF04029">
    <property type="entry name" value="2-ph_phosp"/>
    <property type="match status" value="1"/>
</dbReference>
<evidence type="ECO:0000256" key="1">
    <source>
        <dbReference type="ARBA" id="ARBA00001946"/>
    </source>
</evidence>
<organism evidence="8 9">
    <name type="scientific">Pirellula staleyi (strain ATCC 27377 / DSM 6068 / ICPB 4128)</name>
    <name type="common">Pirella staleyi</name>
    <dbReference type="NCBI Taxonomy" id="530564"/>
    <lineage>
        <taxon>Bacteria</taxon>
        <taxon>Pseudomonadati</taxon>
        <taxon>Planctomycetota</taxon>
        <taxon>Planctomycetia</taxon>
        <taxon>Pirellulales</taxon>
        <taxon>Pirellulaceae</taxon>
        <taxon>Pirellula</taxon>
    </lineage>
</organism>
<comment type="similarity">
    <text evidence="2">Belongs to the ComB family.</text>
</comment>
<sequence length="262" mass="28350">MYYNRPTHHLFELFPMSRRVVVHLLPSQATTPITAGKTVAVIDVLRATTTIVTAMAAGAARVVPLLEVDEARARAAAIGESALLGGERHGKRIDGFHFGNSPAEYTRDKLAGKTLVFTTTNGTRAMLAARQAREIYVASFVNFSAICRELAEREEVHILCAGTDGEVTREDTLLAGAIADDAVASDPATQLNDEAEIAADAWRAAVTNLSGRVALAQAMRQSRGGRNLIEIGHEHDIDLAAEIDRFDLTPRLDVAKWEIVLP</sequence>
<dbReference type="eggNOG" id="COG2045">
    <property type="taxonomic scope" value="Bacteria"/>
</dbReference>
<gene>
    <name evidence="8" type="ordered locus">Psta_4363</name>
</gene>
<dbReference type="GO" id="GO:0050545">
    <property type="term" value="F:sulfopyruvate decarboxylase activity"/>
    <property type="evidence" value="ECO:0007669"/>
    <property type="project" value="TreeGrafter"/>
</dbReference>
<dbReference type="PANTHER" id="PTHR37311:SF1">
    <property type="entry name" value="2-PHOSPHOSULFOLACTATE PHOSPHATASE-RELATED"/>
    <property type="match status" value="1"/>
</dbReference>
<evidence type="ECO:0000256" key="7">
    <source>
        <dbReference type="ARBA" id="ARBA00033711"/>
    </source>
</evidence>